<evidence type="ECO:0008006" key="4">
    <source>
        <dbReference type="Google" id="ProtNLM"/>
    </source>
</evidence>
<feature type="transmembrane region" description="Helical" evidence="1">
    <location>
        <begin position="99"/>
        <end position="125"/>
    </location>
</feature>
<sequence length="241" mass="27531">MKKTYFISEQLKFIYNRWIILTILGLGLFIPTMTIVLNTAPEKISFDFLANQILQSFYLGQVGFVVITALYFGQELSHATLRTSLLCLPNRGKFLLTKLLSLLMWEIILLAVFTIFSIIVISFNFRYNMNQEELLKMFTLLISVYLSTIQLSFIQAALVMIGGSMVVALAAVLSFILGLGQVLLQFYHGFRYFPVLSVMNAFSTRAKSVYPEVVAGLSFQQLWCILLLVTAFFILRRRTVR</sequence>
<protein>
    <recommendedName>
        <fullName evidence="4">ABC transporter permease</fullName>
    </recommendedName>
</protein>
<feature type="transmembrane region" description="Helical" evidence="1">
    <location>
        <begin position="137"/>
        <end position="159"/>
    </location>
</feature>
<keyword evidence="1" id="KW-0472">Membrane</keyword>
<keyword evidence="1" id="KW-0812">Transmembrane</keyword>
<feature type="transmembrane region" description="Helical" evidence="1">
    <location>
        <begin position="20"/>
        <end position="40"/>
    </location>
</feature>
<evidence type="ECO:0000313" key="3">
    <source>
        <dbReference type="Proteomes" id="UP000713904"/>
    </source>
</evidence>
<reference evidence="2 3" key="1">
    <citation type="submission" date="2020-05" db="EMBL/GenBank/DDBJ databases">
        <title>Draft genome of xy-202 and genomic insight in genome of the genus Peptostreptococcus.</title>
        <authorList>
            <person name="Zhang Z."/>
        </authorList>
    </citation>
    <scope>NUCLEOTIDE SEQUENCE [LARGE SCALE GENOMIC DNA]</scope>
    <source>
        <strain evidence="2 3">DSM 27025</strain>
    </source>
</reference>
<keyword evidence="3" id="KW-1185">Reference proteome</keyword>
<evidence type="ECO:0000256" key="1">
    <source>
        <dbReference type="SAM" id="Phobius"/>
    </source>
</evidence>
<gene>
    <name evidence="2" type="ORF">HLB29_00990</name>
</gene>
<organism evidence="2 3">
    <name type="scientific">Peptostreptococcus canis</name>
    <dbReference type="NCBI Taxonomy" id="1159213"/>
    <lineage>
        <taxon>Bacteria</taxon>
        <taxon>Bacillati</taxon>
        <taxon>Bacillota</taxon>
        <taxon>Clostridia</taxon>
        <taxon>Peptostreptococcales</taxon>
        <taxon>Peptostreptococcaceae</taxon>
        <taxon>Peptostreptococcus</taxon>
    </lineage>
</organism>
<comment type="caution">
    <text evidence="2">The sequence shown here is derived from an EMBL/GenBank/DDBJ whole genome shotgun (WGS) entry which is preliminary data.</text>
</comment>
<keyword evidence="1" id="KW-1133">Transmembrane helix</keyword>
<name>A0ABR6TJ47_9FIRM</name>
<dbReference type="Proteomes" id="UP000713904">
    <property type="component" value="Unassembled WGS sequence"/>
</dbReference>
<dbReference type="RefSeq" id="WP_185623294.1">
    <property type="nucleotide sequence ID" value="NZ_JABGBW010000001.1"/>
</dbReference>
<proteinExistence type="predicted"/>
<feature type="transmembrane region" description="Helical" evidence="1">
    <location>
        <begin position="52"/>
        <end position="72"/>
    </location>
</feature>
<evidence type="ECO:0000313" key="2">
    <source>
        <dbReference type="EMBL" id="MBC2575258.1"/>
    </source>
</evidence>
<feature type="transmembrane region" description="Helical" evidence="1">
    <location>
        <begin position="213"/>
        <end position="235"/>
    </location>
</feature>
<feature type="transmembrane region" description="Helical" evidence="1">
    <location>
        <begin position="166"/>
        <end position="187"/>
    </location>
</feature>
<dbReference type="EMBL" id="JABGBW010000001">
    <property type="protein sequence ID" value="MBC2575258.1"/>
    <property type="molecule type" value="Genomic_DNA"/>
</dbReference>
<accession>A0ABR6TJ47</accession>